<reference evidence="4 6" key="2">
    <citation type="journal article" date="2017" name="Nat. Microbiol.">
        <title>Natural product diversity associated with the nematode symbionts Photorhabdus and Xenorhabdus.</title>
        <authorList>
            <person name="Tobias N.J."/>
            <person name="Wolff H."/>
            <person name="Djahanschiri B."/>
            <person name="Grundmann F."/>
            <person name="Kronenwerth M."/>
            <person name="Shi Y.M."/>
            <person name="Simonyi S."/>
            <person name="Grun P."/>
            <person name="Shapiro-Ilan D."/>
            <person name="Pidot S.J."/>
            <person name="Stinear T.P."/>
            <person name="Ebersberger I."/>
            <person name="Bode H.B."/>
        </authorList>
    </citation>
    <scope>NUCLEOTIDE SEQUENCE [LARGE SCALE GENOMIC DNA]</scope>
    <source>
        <strain evidence="4 6">DSM 17903</strain>
    </source>
</reference>
<accession>A0A2G0Q6Y9</accession>
<dbReference type="KEGG" id="xho:A9255_00785"/>
<evidence type="ECO:0000313" key="5">
    <source>
        <dbReference type="Proteomes" id="UP000094600"/>
    </source>
</evidence>
<gene>
    <name evidence="3" type="ORF">A9255_00785</name>
    <name evidence="4" type="ORF">Xhom_02952</name>
</gene>
<dbReference type="Proteomes" id="UP000225433">
    <property type="component" value="Unassembled WGS sequence"/>
</dbReference>
<keyword evidence="5" id="KW-1185">Reference proteome</keyword>
<sequence length="248" mass="28498">MSEINKLDNKQCPFDSEQYKVKVNDTVAPVGSYPWAMIQVYLGKKVYRSNWNFPVEYTRLAGVPDDSPYIEKYNSGNSTHWQPTQKDMLACDWNLMDCLLSFDLTSGTEISSYFGNVGWGYISERLVGWPRTMGALNISPNNEIDITEITSFSWGERSNTFYINTSTKQDKESYQNVGFLFQNKELRVIVNNESYNLGKAQLGHHEGDGPYDYEFSYQNSEAQKLGALLQQMQQTGQIKLFCLNWVDK</sequence>
<dbReference type="RefSeq" id="WP_069315047.1">
    <property type="nucleotide sequence ID" value="NZ_CAWNQJ010000068.1"/>
</dbReference>
<evidence type="ECO:0000259" key="1">
    <source>
        <dbReference type="Pfam" id="PF11195"/>
    </source>
</evidence>
<dbReference type="EMBL" id="CP016176">
    <property type="protein sequence ID" value="AOM39278.1"/>
    <property type="molecule type" value="Genomic_DNA"/>
</dbReference>
<proteinExistence type="predicted"/>
<dbReference type="InterPro" id="IPR056725">
    <property type="entry name" value="DUF7823"/>
</dbReference>
<evidence type="ECO:0000313" key="4">
    <source>
        <dbReference type="EMBL" id="PHM54982.1"/>
    </source>
</evidence>
<evidence type="ECO:0000313" key="6">
    <source>
        <dbReference type="Proteomes" id="UP000225433"/>
    </source>
</evidence>
<dbReference type="EMBL" id="NJAI01000004">
    <property type="protein sequence ID" value="PHM54982.1"/>
    <property type="molecule type" value="Genomic_DNA"/>
</dbReference>
<dbReference type="InterPro" id="IPR021361">
    <property type="entry name" value="Tad2-like_dom"/>
</dbReference>
<dbReference type="Pfam" id="PF25136">
    <property type="entry name" value="DUF7823"/>
    <property type="match status" value="1"/>
</dbReference>
<reference evidence="3 5" key="1">
    <citation type="submission" date="2016-06" db="EMBL/GenBank/DDBJ databases">
        <title>Bacterial characters and pathogenicity of Xenorhabdus hominickii from an entomopathogenic nematode, Steinernema monticolum.</title>
        <authorList>
            <person name="Park Y."/>
            <person name="Kim Y."/>
        </authorList>
    </citation>
    <scope>NUCLEOTIDE SEQUENCE [LARGE SCALE GENOMIC DNA]</scope>
    <source>
        <strain evidence="3 5">ANU1</strain>
    </source>
</reference>
<protein>
    <submittedName>
        <fullName evidence="4">Uncharacterized protein</fullName>
    </submittedName>
</protein>
<feature type="domain" description="DUF7823" evidence="2">
    <location>
        <begin position="132"/>
        <end position="245"/>
    </location>
</feature>
<dbReference type="AlphaFoldDB" id="A0A2G0Q6Y9"/>
<evidence type="ECO:0000313" key="3">
    <source>
        <dbReference type="EMBL" id="AOM39278.1"/>
    </source>
</evidence>
<dbReference type="Proteomes" id="UP000094600">
    <property type="component" value="Chromosome"/>
</dbReference>
<name>A0A2G0Q6Y9_XENHO</name>
<organism evidence="4 6">
    <name type="scientific">Xenorhabdus hominickii</name>
    <dbReference type="NCBI Taxonomy" id="351679"/>
    <lineage>
        <taxon>Bacteria</taxon>
        <taxon>Pseudomonadati</taxon>
        <taxon>Pseudomonadota</taxon>
        <taxon>Gammaproteobacteria</taxon>
        <taxon>Enterobacterales</taxon>
        <taxon>Morganellaceae</taxon>
        <taxon>Xenorhabdus</taxon>
    </lineage>
</organism>
<evidence type="ECO:0000259" key="2">
    <source>
        <dbReference type="Pfam" id="PF25136"/>
    </source>
</evidence>
<dbReference type="Pfam" id="PF11195">
    <property type="entry name" value="Tad2-like"/>
    <property type="match status" value="1"/>
</dbReference>
<dbReference type="OrthoDB" id="6448141at2"/>
<feature type="domain" description="Thoeris anti-defense 2-like" evidence="1">
    <location>
        <begin position="32"/>
        <end position="95"/>
    </location>
</feature>